<evidence type="ECO:0000256" key="13">
    <source>
        <dbReference type="ARBA" id="ARBA00023136"/>
    </source>
</evidence>
<evidence type="ECO:0000256" key="8">
    <source>
        <dbReference type="ARBA" id="ARBA00022723"/>
    </source>
</evidence>
<keyword evidence="18" id="KW-1185">Reference proteome</keyword>
<keyword evidence="11 15" id="KW-1133">Transmembrane helix</keyword>
<keyword evidence="10" id="KW-0076">Bacteriochlorophyll</keyword>
<name>A0ABW5CFV4_9PROT</name>
<evidence type="ECO:0000256" key="2">
    <source>
        <dbReference type="ARBA" id="ARBA00004249"/>
    </source>
</evidence>
<dbReference type="PRINTS" id="PR00674">
    <property type="entry name" value="LIGHTHARVSTB"/>
</dbReference>
<evidence type="ECO:0000256" key="10">
    <source>
        <dbReference type="ARBA" id="ARBA00022956"/>
    </source>
</evidence>
<keyword evidence="4" id="KW-1003">Cell membrane</keyword>
<comment type="function">
    <text evidence="1">Antenna complexes are light-harvesting systems, which transfer the excitation energy to the reaction centers.</text>
</comment>
<evidence type="ECO:0000259" key="16">
    <source>
        <dbReference type="Pfam" id="PF00556"/>
    </source>
</evidence>
<evidence type="ECO:0000256" key="9">
    <source>
        <dbReference type="ARBA" id="ARBA00022842"/>
    </source>
</evidence>
<comment type="similarity">
    <text evidence="3">Belongs to the antenna complex beta subunit family.</text>
</comment>
<accession>A0ABW5CFV4</accession>
<dbReference type="PROSITE" id="PS00969">
    <property type="entry name" value="ANTENNA_COMP_BETA"/>
    <property type="match status" value="1"/>
</dbReference>
<sequence>MAERSLSGLTEEEAVAVHAQFQTTFSAFLVLAAVAHVLVWVWKPWF</sequence>
<proteinExistence type="inferred from homology"/>
<dbReference type="SUPFAM" id="SSF56918">
    <property type="entry name" value="Light-harvesting complex subunits"/>
    <property type="match status" value="1"/>
</dbReference>
<evidence type="ECO:0000256" key="11">
    <source>
        <dbReference type="ARBA" id="ARBA00022989"/>
    </source>
</evidence>
<gene>
    <name evidence="17" type="primary">pufB</name>
    <name evidence="17" type="ORF">ACFSNB_14470</name>
</gene>
<keyword evidence="6" id="KW-0042">Antenna complex</keyword>
<reference evidence="18" key="1">
    <citation type="journal article" date="2019" name="Int. J. Syst. Evol. Microbiol.">
        <title>The Global Catalogue of Microorganisms (GCM) 10K type strain sequencing project: providing services to taxonomists for standard genome sequencing and annotation.</title>
        <authorList>
            <consortium name="The Broad Institute Genomics Platform"/>
            <consortium name="The Broad Institute Genome Sequencing Center for Infectious Disease"/>
            <person name="Wu L."/>
            <person name="Ma J."/>
        </authorList>
    </citation>
    <scope>NUCLEOTIDE SEQUENCE [LARGE SCALE GENOMIC DNA]</scope>
    <source>
        <strain evidence="18">KCTC 15012</strain>
    </source>
</reference>
<dbReference type="Pfam" id="PF00556">
    <property type="entry name" value="LHC"/>
    <property type="match status" value="1"/>
</dbReference>
<dbReference type="InterPro" id="IPR035889">
    <property type="entry name" value="Light-harvesting_complex"/>
</dbReference>
<evidence type="ECO:0000256" key="15">
    <source>
        <dbReference type="SAM" id="Phobius"/>
    </source>
</evidence>
<evidence type="ECO:0000256" key="14">
    <source>
        <dbReference type="ARBA" id="ARBA00023243"/>
    </source>
</evidence>
<keyword evidence="14" id="KW-0437">Light-harvesting polypeptide</keyword>
<keyword evidence="9" id="KW-0460">Magnesium</keyword>
<dbReference type="Proteomes" id="UP001597296">
    <property type="component" value="Unassembled WGS sequence"/>
</dbReference>
<evidence type="ECO:0000313" key="18">
    <source>
        <dbReference type="Proteomes" id="UP001597296"/>
    </source>
</evidence>
<evidence type="ECO:0000256" key="4">
    <source>
        <dbReference type="ARBA" id="ARBA00022475"/>
    </source>
</evidence>
<evidence type="ECO:0000256" key="6">
    <source>
        <dbReference type="ARBA" id="ARBA00022549"/>
    </source>
</evidence>
<keyword evidence="5" id="KW-0148">Chlorophyll</keyword>
<evidence type="ECO:0000256" key="7">
    <source>
        <dbReference type="ARBA" id="ARBA00022692"/>
    </source>
</evidence>
<feature type="domain" description="Antenna complex alpha/beta subunit" evidence="16">
    <location>
        <begin position="17"/>
        <end position="46"/>
    </location>
</feature>
<dbReference type="InterPro" id="IPR023623">
    <property type="entry name" value="Antenna_beta_CS"/>
</dbReference>
<dbReference type="RefSeq" id="WP_377317797.1">
    <property type="nucleotide sequence ID" value="NZ_JBHUIY010000033.1"/>
</dbReference>
<organism evidence="17 18">
    <name type="scientific">Phaeospirillum tilakii</name>
    <dbReference type="NCBI Taxonomy" id="741673"/>
    <lineage>
        <taxon>Bacteria</taxon>
        <taxon>Pseudomonadati</taxon>
        <taxon>Pseudomonadota</taxon>
        <taxon>Alphaproteobacteria</taxon>
        <taxon>Rhodospirillales</taxon>
        <taxon>Rhodospirillaceae</taxon>
        <taxon>Phaeospirillum</taxon>
    </lineage>
</organism>
<evidence type="ECO:0000313" key="17">
    <source>
        <dbReference type="EMBL" id="MFD2235015.1"/>
    </source>
</evidence>
<comment type="subcellular location">
    <subcellularLocation>
        <location evidence="2">Cell inner membrane</location>
        <topology evidence="2">Single-pass type II membrane protein</topology>
    </subcellularLocation>
</comment>
<dbReference type="InterPro" id="IPR023624">
    <property type="entry name" value="Antenna_beta_dom_sf"/>
</dbReference>
<evidence type="ECO:0000256" key="1">
    <source>
        <dbReference type="ARBA" id="ARBA00002455"/>
    </source>
</evidence>
<keyword evidence="13 15" id="KW-0472">Membrane</keyword>
<dbReference type="PIRSF" id="PIRSF002900">
    <property type="entry name" value="Antenna_beta"/>
    <property type="match status" value="1"/>
</dbReference>
<dbReference type="InterPro" id="IPR000066">
    <property type="entry name" value="Antenna_a/b"/>
</dbReference>
<keyword evidence="8" id="KW-0479">Metal-binding</keyword>
<dbReference type="InterPro" id="IPR002362">
    <property type="entry name" value="LHB-1/5"/>
</dbReference>
<feature type="transmembrane region" description="Helical" evidence="15">
    <location>
        <begin position="20"/>
        <end position="42"/>
    </location>
</feature>
<dbReference type="EMBL" id="JBHUIY010000033">
    <property type="protein sequence ID" value="MFD2235015.1"/>
    <property type="molecule type" value="Genomic_DNA"/>
</dbReference>
<evidence type="ECO:0000256" key="12">
    <source>
        <dbReference type="ARBA" id="ARBA00022991"/>
    </source>
</evidence>
<keyword evidence="7 15" id="KW-0812">Transmembrane</keyword>
<comment type="caution">
    <text evidence="17">The sequence shown here is derived from an EMBL/GenBank/DDBJ whole genome shotgun (WGS) entry which is preliminary data.</text>
</comment>
<keyword evidence="12" id="KW-0157">Chromophore</keyword>
<evidence type="ECO:0000256" key="5">
    <source>
        <dbReference type="ARBA" id="ARBA00022494"/>
    </source>
</evidence>
<dbReference type="NCBIfam" id="NF040862">
    <property type="entry name" value="pufB_517_ASD"/>
    <property type="match status" value="1"/>
</dbReference>
<dbReference type="Gene3D" id="1.20.5.250">
    <property type="match status" value="1"/>
</dbReference>
<protein>
    <submittedName>
        <fullName evidence="17">Light-harvesting antenna LH1, beta subunit</fullName>
    </submittedName>
</protein>
<evidence type="ECO:0000256" key="3">
    <source>
        <dbReference type="ARBA" id="ARBA00011052"/>
    </source>
</evidence>